<proteinExistence type="predicted"/>
<evidence type="ECO:0000259" key="1">
    <source>
        <dbReference type="Pfam" id="PF13699"/>
    </source>
</evidence>
<dbReference type="InterPro" id="IPR025295">
    <property type="entry name" value="eCIS_core_dom"/>
</dbReference>
<comment type="caution">
    <text evidence="2">The sequence shown here is derived from an EMBL/GenBank/DDBJ whole genome shotgun (WGS) entry which is preliminary data.</text>
</comment>
<protein>
    <recommendedName>
        <fullName evidence="1">eCIS core domain-containing protein</fullName>
    </recommendedName>
</protein>
<dbReference type="Pfam" id="PF13699">
    <property type="entry name" value="eCIS_core"/>
    <property type="match status" value="1"/>
</dbReference>
<name>A0A1D2QSA0_9GAMM</name>
<dbReference type="AlphaFoldDB" id="A0A1D2QSA0"/>
<dbReference type="Proteomes" id="UP000242502">
    <property type="component" value="Unassembled WGS sequence"/>
</dbReference>
<organism evidence="2 3">
    <name type="scientific">Candidatus Endobugula sertula</name>
    <name type="common">Bugula neritina bacterial symbiont</name>
    <dbReference type="NCBI Taxonomy" id="62101"/>
    <lineage>
        <taxon>Bacteria</taxon>
        <taxon>Pseudomonadati</taxon>
        <taxon>Pseudomonadota</taxon>
        <taxon>Gammaproteobacteria</taxon>
        <taxon>Cellvibrionales</taxon>
        <taxon>Cellvibrionaceae</taxon>
        <taxon>Candidatus Endobugula</taxon>
    </lineage>
</organism>
<dbReference type="STRING" id="62101.AB835_03810"/>
<feature type="domain" description="eCIS core" evidence="1">
    <location>
        <begin position="36"/>
        <end position="101"/>
    </location>
</feature>
<evidence type="ECO:0000313" key="2">
    <source>
        <dbReference type="EMBL" id="ODS24434.1"/>
    </source>
</evidence>
<gene>
    <name evidence="2" type="ORF">AB835_03810</name>
</gene>
<accession>A0A1D2QSA0</accession>
<dbReference type="EMBL" id="MDLC01000009">
    <property type="protein sequence ID" value="ODS24434.1"/>
    <property type="molecule type" value="Genomic_DNA"/>
</dbReference>
<sequence>MYDYAKSEHLKKSRRKDIRVQERRFGTSAVERVEGLPHDLQQGIRQGTRLDLSAVKVHYNSPKPRTIGAEAYAHGENIHLGEGNEQHLKHELGHVVQQKQGQVKAQHTLRNGIGINTDSRLEKEADEIGDAAVNTSLITNHSMWANGEKDKEQVSSKKTWGTASLPHSSEGCIQAKYNNSTGQLRNADSESEEFNADLEVFKNTMEGKASDIKMAELTRKLENLAKDETKYNWNQIVTILNELLEKGKDEDEKKEEVKTNNNSNKKSKLKKMAYLADAMILNEIENKESGKKVVPEKLSETEGDLYVKNKDALDKILKEIKKGNLICISDPHQNKEPFIYASILCKMASAGTLMLEGPQILNEWNESEFAKKHKEWNEKAFQNTFQADMAQGAKKLGWKIVSVDALPEDGAARKTVQGWDFGTKERQIYIKDEINKVLASTQNAKILVIGTAHIIGSRPYDISMDEMTGHQKKLKLKNGKGRSRIWVVDVKTKYKKPKMTKKQKDEKDRRAKLERTRSIRQATLFLKGDATFTLTEIYKEFSSTLTMEEIIQLSEQIKKRIQGSRKEKSKK</sequence>
<reference evidence="2 3" key="1">
    <citation type="journal article" date="2016" name="Appl. Environ. Microbiol.">
        <title>Lack of Overt Genome Reduction in the Bryostatin-Producing Bryozoan Symbiont "Candidatus Endobugula sertula".</title>
        <authorList>
            <person name="Miller I.J."/>
            <person name="Vanee N."/>
            <person name="Fong S.S."/>
            <person name="Lim-Fong G.E."/>
            <person name="Kwan J.C."/>
        </authorList>
    </citation>
    <scope>NUCLEOTIDE SEQUENCE [LARGE SCALE GENOMIC DNA]</scope>
    <source>
        <strain evidence="2">AB1-4</strain>
    </source>
</reference>
<evidence type="ECO:0000313" key="3">
    <source>
        <dbReference type="Proteomes" id="UP000242502"/>
    </source>
</evidence>